<evidence type="ECO:0000256" key="2">
    <source>
        <dbReference type="ARBA" id="ARBA00004651"/>
    </source>
</evidence>
<dbReference type="GO" id="GO:0005886">
    <property type="term" value="C:plasma membrane"/>
    <property type="evidence" value="ECO:0007669"/>
    <property type="project" value="UniProtKB-SubCell"/>
</dbReference>
<evidence type="ECO:0000256" key="13">
    <source>
        <dbReference type="SAM" id="Phobius"/>
    </source>
</evidence>
<comment type="caution">
    <text evidence="15">The sequence shown here is derived from an EMBL/GenBank/DDBJ whole genome shotgun (WGS) entry which is preliminary data.</text>
</comment>
<feature type="transmembrane region" description="Helical" evidence="13">
    <location>
        <begin position="12"/>
        <end position="33"/>
    </location>
</feature>
<dbReference type="InterPro" id="IPR007372">
    <property type="entry name" value="Lipid/polyisoprenoid-bd_YceI"/>
</dbReference>
<keyword evidence="6 13" id="KW-0812">Transmembrane</keyword>
<evidence type="ECO:0000256" key="10">
    <source>
        <dbReference type="ARBA" id="ARBA00023004"/>
    </source>
</evidence>
<gene>
    <name evidence="15" type="ORF">SAMN05660686_02234</name>
</gene>
<dbReference type="Gene3D" id="2.40.128.110">
    <property type="entry name" value="Lipid/polyisoprenoid-binding, YceI-like"/>
    <property type="match status" value="1"/>
</dbReference>
<evidence type="ECO:0000256" key="12">
    <source>
        <dbReference type="ARBA" id="ARBA00037975"/>
    </source>
</evidence>
<dbReference type="InterPro" id="IPR011577">
    <property type="entry name" value="Cyt_b561_bac/Ni-Hgenase"/>
</dbReference>
<evidence type="ECO:0000256" key="3">
    <source>
        <dbReference type="ARBA" id="ARBA00022448"/>
    </source>
</evidence>
<name>A0A8G2BHL2_9PROT</name>
<keyword evidence="10" id="KW-0408">Iron</keyword>
<reference evidence="15 16" key="1">
    <citation type="submission" date="2016-10" db="EMBL/GenBank/DDBJ databases">
        <authorList>
            <person name="Varghese N."/>
            <person name="Submissions S."/>
        </authorList>
    </citation>
    <scope>NUCLEOTIDE SEQUENCE [LARGE SCALE GENOMIC DNA]</scope>
    <source>
        <strain evidence="15 16">DSM 18839</strain>
    </source>
</reference>
<protein>
    <submittedName>
        <fullName evidence="15">Cytochrome b561</fullName>
    </submittedName>
</protein>
<dbReference type="SUPFAM" id="SSF81342">
    <property type="entry name" value="Transmembrane di-heme cytochromes"/>
    <property type="match status" value="1"/>
</dbReference>
<dbReference type="GO" id="GO:0020037">
    <property type="term" value="F:heme binding"/>
    <property type="evidence" value="ECO:0007669"/>
    <property type="project" value="TreeGrafter"/>
</dbReference>
<dbReference type="PANTHER" id="PTHR30529">
    <property type="entry name" value="CYTOCHROME B561"/>
    <property type="match status" value="1"/>
</dbReference>
<keyword evidence="16" id="KW-1185">Reference proteome</keyword>
<feature type="transmembrane region" description="Helical" evidence="13">
    <location>
        <begin position="176"/>
        <end position="194"/>
    </location>
</feature>
<dbReference type="SUPFAM" id="SSF101874">
    <property type="entry name" value="YceI-like"/>
    <property type="match status" value="1"/>
</dbReference>
<keyword evidence="3" id="KW-0813">Transport</keyword>
<dbReference type="OrthoDB" id="1247465at2"/>
<dbReference type="Pfam" id="PF01292">
    <property type="entry name" value="Ni_hydr_CYTB"/>
    <property type="match status" value="1"/>
</dbReference>
<evidence type="ECO:0000256" key="6">
    <source>
        <dbReference type="ARBA" id="ARBA00022692"/>
    </source>
</evidence>
<accession>A0A8G2BHL2</accession>
<dbReference type="PANTHER" id="PTHR30529:SF1">
    <property type="entry name" value="CYTOCHROME B561 HOMOLOG 2"/>
    <property type="match status" value="1"/>
</dbReference>
<dbReference type="InterPro" id="IPR052168">
    <property type="entry name" value="Cytochrome_b561_oxidase"/>
</dbReference>
<keyword evidence="8" id="KW-0249">Electron transport</keyword>
<evidence type="ECO:0000256" key="11">
    <source>
        <dbReference type="ARBA" id="ARBA00023136"/>
    </source>
</evidence>
<evidence type="ECO:0000256" key="7">
    <source>
        <dbReference type="ARBA" id="ARBA00022723"/>
    </source>
</evidence>
<keyword evidence="5" id="KW-0349">Heme</keyword>
<keyword evidence="11 13" id="KW-0472">Membrane</keyword>
<evidence type="ECO:0000313" key="15">
    <source>
        <dbReference type="EMBL" id="SDF75971.1"/>
    </source>
</evidence>
<evidence type="ECO:0000256" key="9">
    <source>
        <dbReference type="ARBA" id="ARBA00022989"/>
    </source>
</evidence>
<keyword evidence="7" id="KW-0479">Metal-binding</keyword>
<dbReference type="Proteomes" id="UP000198615">
    <property type="component" value="Unassembled WGS sequence"/>
</dbReference>
<dbReference type="SMART" id="SM00867">
    <property type="entry name" value="YceI"/>
    <property type="match status" value="1"/>
</dbReference>
<feature type="domain" description="Lipid/polyisoprenoid-binding YceI-like" evidence="14">
    <location>
        <begin position="201"/>
        <end position="359"/>
    </location>
</feature>
<evidence type="ECO:0000256" key="8">
    <source>
        <dbReference type="ARBA" id="ARBA00022982"/>
    </source>
</evidence>
<keyword evidence="9 13" id="KW-1133">Transmembrane helix</keyword>
<evidence type="ECO:0000256" key="4">
    <source>
        <dbReference type="ARBA" id="ARBA00022475"/>
    </source>
</evidence>
<dbReference type="InterPro" id="IPR036761">
    <property type="entry name" value="TTHA0802/YceI-like_sf"/>
</dbReference>
<evidence type="ECO:0000313" key="16">
    <source>
        <dbReference type="Proteomes" id="UP000198615"/>
    </source>
</evidence>
<proteinExistence type="inferred from homology"/>
<comment type="cofactor">
    <cofactor evidence="1">
        <name>heme b</name>
        <dbReference type="ChEBI" id="CHEBI:60344"/>
    </cofactor>
</comment>
<dbReference type="AlphaFoldDB" id="A0A8G2BHL2"/>
<dbReference type="RefSeq" id="WP_093150291.1">
    <property type="nucleotide sequence ID" value="NZ_FNBW01000006.1"/>
</dbReference>
<feature type="transmembrane region" description="Helical" evidence="13">
    <location>
        <begin position="53"/>
        <end position="72"/>
    </location>
</feature>
<dbReference type="EMBL" id="FNBW01000006">
    <property type="protein sequence ID" value="SDF75971.1"/>
    <property type="molecule type" value="Genomic_DNA"/>
</dbReference>
<comment type="subcellular location">
    <subcellularLocation>
        <location evidence="2">Cell membrane</location>
        <topology evidence="2">Multi-pass membrane protein</topology>
    </subcellularLocation>
</comment>
<evidence type="ECO:0000256" key="1">
    <source>
        <dbReference type="ARBA" id="ARBA00001970"/>
    </source>
</evidence>
<evidence type="ECO:0000256" key="5">
    <source>
        <dbReference type="ARBA" id="ARBA00022617"/>
    </source>
</evidence>
<comment type="similarity">
    <text evidence="12">Belongs to the cytochrome b561 family.</text>
</comment>
<dbReference type="InterPro" id="IPR016174">
    <property type="entry name" value="Di-haem_cyt_TM"/>
</dbReference>
<dbReference type="GO" id="GO:0022904">
    <property type="term" value="P:respiratory electron transport chain"/>
    <property type="evidence" value="ECO:0007669"/>
    <property type="project" value="InterPro"/>
</dbReference>
<dbReference type="GO" id="GO:0009055">
    <property type="term" value="F:electron transfer activity"/>
    <property type="evidence" value="ECO:0007669"/>
    <property type="project" value="InterPro"/>
</dbReference>
<dbReference type="Pfam" id="PF04264">
    <property type="entry name" value="YceI"/>
    <property type="match status" value="1"/>
</dbReference>
<dbReference type="GO" id="GO:0046872">
    <property type="term" value="F:metal ion binding"/>
    <property type="evidence" value="ECO:0007669"/>
    <property type="project" value="UniProtKB-KW"/>
</dbReference>
<feature type="transmembrane region" description="Helical" evidence="13">
    <location>
        <begin position="93"/>
        <end position="113"/>
    </location>
</feature>
<feature type="transmembrane region" description="Helical" evidence="13">
    <location>
        <begin position="145"/>
        <end position="164"/>
    </location>
</feature>
<keyword evidence="4" id="KW-1003">Cell membrane</keyword>
<sequence length="362" mass="39291">MAIRNSPERYGWAARGLHWLTALAVAAMFAIAWRMDALPVGLAKLQAYGWHKSLGLTILTVTVLRLLWRLANPQPPFLGDSAWQRRASTGAHWLLYACLIAMPVLGWLMSAAANTPVNLFGLVVLPNPIAPDRDLAQLFERAHGTLAYGLLALVALHVAAALKHHFRDRDATLRRMLAGAFVLVLVGAGAVRAAPAEELAPWHADPTRSRIAFTFTQLGTPIEGVFRDYTVDILFDPEGPAGEVRVVIETASLDTGDDDRDAQARGTEFFAVDAFPEAVFEAREIHGWSEGYRAVGSLTLKGRSEPLTLPFTLRIDGETAHAEGSLVVSRHDFAIGTGEWATNMAVGDEVTISISVTATRAE</sequence>
<organism evidence="15 16">
    <name type="scientific">Thalassobaculum litoreum DSM 18839</name>
    <dbReference type="NCBI Taxonomy" id="1123362"/>
    <lineage>
        <taxon>Bacteria</taxon>
        <taxon>Pseudomonadati</taxon>
        <taxon>Pseudomonadota</taxon>
        <taxon>Alphaproteobacteria</taxon>
        <taxon>Rhodospirillales</taxon>
        <taxon>Thalassobaculaceae</taxon>
        <taxon>Thalassobaculum</taxon>
    </lineage>
</organism>
<evidence type="ECO:0000259" key="14">
    <source>
        <dbReference type="SMART" id="SM00867"/>
    </source>
</evidence>